<evidence type="ECO:0000313" key="2">
    <source>
        <dbReference type="EMBL" id="KAB1653410.1"/>
    </source>
</evidence>
<keyword evidence="2" id="KW-0378">Hydrolase</keyword>
<dbReference type="OrthoDB" id="3238066at2"/>
<evidence type="ECO:0000313" key="3">
    <source>
        <dbReference type="EMBL" id="KAB1657226.1"/>
    </source>
</evidence>
<comment type="caution">
    <text evidence="2">The sequence shown here is derived from an EMBL/GenBank/DDBJ whole genome shotgun (WGS) entry which is preliminary data.</text>
</comment>
<dbReference type="PANTHER" id="PTHR22642">
    <property type="entry name" value="IMIDAZOLONEPROPIONASE"/>
    <property type="match status" value="1"/>
</dbReference>
<dbReference type="InterPro" id="IPR032466">
    <property type="entry name" value="Metal_Hydrolase"/>
</dbReference>
<feature type="domain" description="Amidohydrolase 3" evidence="1">
    <location>
        <begin position="46"/>
        <end position="474"/>
    </location>
</feature>
<dbReference type="Pfam" id="PF07969">
    <property type="entry name" value="Amidohydro_3"/>
    <property type="match status" value="1"/>
</dbReference>
<dbReference type="Proteomes" id="UP000467240">
    <property type="component" value="Unassembled WGS sequence"/>
</dbReference>
<evidence type="ECO:0000259" key="1">
    <source>
        <dbReference type="Pfam" id="PF07969"/>
    </source>
</evidence>
<dbReference type="AlphaFoldDB" id="A0A7J5BN76"/>
<dbReference type="InterPro" id="IPR013108">
    <property type="entry name" value="Amidohydro_3"/>
</dbReference>
<gene>
    <name evidence="3" type="ORF">F8O01_08205</name>
    <name evidence="2" type="ORF">F8O01_15140</name>
</gene>
<dbReference type="Gene3D" id="3.20.20.140">
    <property type="entry name" value="Metal-dependent hydrolases"/>
    <property type="match status" value="1"/>
</dbReference>
<dbReference type="EMBL" id="WBJZ01000023">
    <property type="protein sequence ID" value="KAB1653410.1"/>
    <property type="molecule type" value="Genomic_DNA"/>
</dbReference>
<dbReference type="Gene3D" id="3.10.310.70">
    <property type="match status" value="1"/>
</dbReference>
<dbReference type="EMBL" id="WBJZ01000009">
    <property type="protein sequence ID" value="KAB1657226.1"/>
    <property type="molecule type" value="Genomic_DNA"/>
</dbReference>
<sequence length="477" mass="50277">MAKLGANRVRITRARRLDGSTIDLVVSAGRIVHIEPTRGRGDGDLDADGRVVVPGLWDEHVHLGLWAASRRRLDLATASSAAEAAALIARAADVAPRGEILVATGLREGLWQAPPTAALMDAAAGNVPVMAVSLDVHSSWCSSALATRLGIDLGPDGMLREAAHFSAQLRVEAEADERVRDSWVREAIDAAAARGVVGIVDLEFDDAVAAWSHRAAPPLHVEAGVYPHALDRAIARGDHTGRAVGPNVEVGPLKIITDGSLGTRTAYCHAPYPGTADRGVLEVPPALLETLLVRGRDAGFSPAIHAIGDAAVEAVLDVVLRLGLHGRLEHAQLVTQADVARLARAGLIASLQPAHLVDDLVLLERYWPGRDTDAYRLRSLLDAGVRVVFGSDAPVSPLDPWRSIAAAVRRGAPDATPFGVDEAIDVATAISCSARSSIELGEPADLVLLDDDIERTRLETMPVYATLVGGDPVHGPV</sequence>
<evidence type="ECO:0000313" key="4">
    <source>
        <dbReference type="Proteomes" id="UP000467240"/>
    </source>
</evidence>
<dbReference type="Gene3D" id="2.30.40.10">
    <property type="entry name" value="Urease, subunit C, domain 1"/>
    <property type="match status" value="1"/>
</dbReference>
<dbReference type="PANTHER" id="PTHR22642:SF2">
    <property type="entry name" value="PROTEIN LONG AFTER FAR-RED 3"/>
    <property type="match status" value="1"/>
</dbReference>
<proteinExistence type="predicted"/>
<accession>A0A7J5BN76</accession>
<reference evidence="2 4" key="1">
    <citation type="submission" date="2019-09" db="EMBL/GenBank/DDBJ databases">
        <title>Phylogeny of genus Pseudoclavibacter and closely related genus.</title>
        <authorList>
            <person name="Li Y."/>
        </authorList>
    </citation>
    <scope>NUCLEOTIDE SEQUENCE [LARGE SCALE GENOMIC DNA]</scope>
    <source>
        <strain evidence="2 4">DSM 23821</strain>
    </source>
</reference>
<dbReference type="RefSeq" id="WP_158040396.1">
    <property type="nucleotide sequence ID" value="NZ_JACCFV010000001.1"/>
</dbReference>
<dbReference type="InterPro" id="IPR011059">
    <property type="entry name" value="Metal-dep_hydrolase_composite"/>
</dbReference>
<organism evidence="2 4">
    <name type="scientific">Pseudoclavibacter chungangensis</name>
    <dbReference type="NCBI Taxonomy" id="587635"/>
    <lineage>
        <taxon>Bacteria</taxon>
        <taxon>Bacillati</taxon>
        <taxon>Actinomycetota</taxon>
        <taxon>Actinomycetes</taxon>
        <taxon>Micrococcales</taxon>
        <taxon>Microbacteriaceae</taxon>
        <taxon>Pseudoclavibacter</taxon>
    </lineage>
</organism>
<protein>
    <submittedName>
        <fullName evidence="2">Amidohydrolase family protein</fullName>
    </submittedName>
</protein>
<keyword evidence="4" id="KW-1185">Reference proteome</keyword>
<name>A0A7J5BN76_9MICO</name>
<dbReference type="SUPFAM" id="SSF51338">
    <property type="entry name" value="Composite domain of metallo-dependent hydrolases"/>
    <property type="match status" value="1"/>
</dbReference>
<dbReference type="SUPFAM" id="SSF51556">
    <property type="entry name" value="Metallo-dependent hydrolases"/>
    <property type="match status" value="1"/>
</dbReference>
<dbReference type="GO" id="GO:0016810">
    <property type="term" value="F:hydrolase activity, acting on carbon-nitrogen (but not peptide) bonds"/>
    <property type="evidence" value="ECO:0007669"/>
    <property type="project" value="InterPro"/>
</dbReference>